<comment type="caution">
    <text evidence="4">The sequence shown here is derived from an EMBL/GenBank/DDBJ whole genome shotgun (WGS) entry which is preliminary data.</text>
</comment>
<dbReference type="InterPro" id="IPR022029">
    <property type="entry name" value="YoaR-like_PG-bd"/>
</dbReference>
<dbReference type="AlphaFoldDB" id="A0A9D1FEA8"/>
<dbReference type="PANTHER" id="PTHR35788:SF1">
    <property type="entry name" value="EXPORTED PROTEIN"/>
    <property type="match status" value="1"/>
</dbReference>
<evidence type="ECO:0000313" key="4">
    <source>
        <dbReference type="EMBL" id="HIS67517.1"/>
    </source>
</evidence>
<sequence length="629" mass="67269">MKLFGNDGGHGHVSRNTADFEPISAAKADKARAKARREADRARSRAYKEYAAERPRQSYAEAKSAAKQQKRAASGAGAAKPQKRPGAWKKPVIICACIIAALAIGVTAFAAYVAGTDTIYPNITVGGVDVGGMTLTEAAYELEVSGWTNENETVTVALPMEHTLTVTAAEAGASVTAEQAAQTAYDYCHEGHLFNCLSRYLRSLVSGGSAEVRIEVDEEAVRALVSGAVTDILGDLESSGMELDEDEGVIRVVKGADSVGIDVDELTGLICEALAERRYGALDYSPGEAETEPLDVDSLHDAVFREAQDAGYDPETDEIIPSVNGVDFDKAEARRLWDAAGAGDTVEIPCEITEPEYTTEDYEELLFSVNFGEPVVTSLSGSSANRINNVQLACKAIDGVVLMPGEQFDYNKTLGERTAARGYKPAGAYSGGEVVQEVGGGICQVSSALYYAALLANLQIDTRSCHYFPVGYLPAGLDATVSWGGPEFRFTNNGDWPIKIEASVDTAARTATVSILGTNIDGTYVVMEHAVTGYVYGNEEYPETPTGYRAQTHRCVYDADGNLISRTTEANSEYHYHEEDIAYPSPSPSPTPSAPPEESAEPAEPVEPTEPAGGEEDVPPDGESYYFDR</sequence>
<feature type="compositionally biased region" description="Basic and acidic residues" evidence="1">
    <location>
        <begin position="27"/>
        <end position="56"/>
    </location>
</feature>
<evidence type="ECO:0000256" key="2">
    <source>
        <dbReference type="SAM" id="Phobius"/>
    </source>
</evidence>
<protein>
    <submittedName>
        <fullName evidence="4">VanW family protein</fullName>
    </submittedName>
</protein>
<reference evidence="4" key="2">
    <citation type="journal article" date="2021" name="PeerJ">
        <title>Extensive microbial diversity within the chicken gut microbiome revealed by metagenomics and culture.</title>
        <authorList>
            <person name="Gilroy R."/>
            <person name="Ravi A."/>
            <person name="Getino M."/>
            <person name="Pursley I."/>
            <person name="Horton D.L."/>
            <person name="Alikhan N.F."/>
            <person name="Baker D."/>
            <person name="Gharbi K."/>
            <person name="Hall N."/>
            <person name="Watson M."/>
            <person name="Adriaenssens E.M."/>
            <person name="Foster-Nyarko E."/>
            <person name="Jarju S."/>
            <person name="Secka A."/>
            <person name="Antonio M."/>
            <person name="Oren A."/>
            <person name="Chaudhuri R.R."/>
            <person name="La Ragione R."/>
            <person name="Hildebrand F."/>
            <person name="Pallen M.J."/>
        </authorList>
    </citation>
    <scope>NUCLEOTIDE SEQUENCE</scope>
    <source>
        <strain evidence="4">ChiHjej10B9-9673</strain>
    </source>
</reference>
<dbReference type="Pfam" id="PF04294">
    <property type="entry name" value="VanW"/>
    <property type="match status" value="1"/>
</dbReference>
<feature type="region of interest" description="Disordered" evidence="1">
    <location>
        <begin position="578"/>
        <end position="629"/>
    </location>
</feature>
<keyword evidence="2" id="KW-0472">Membrane</keyword>
<evidence type="ECO:0000256" key="1">
    <source>
        <dbReference type="SAM" id="MobiDB-lite"/>
    </source>
</evidence>
<feature type="region of interest" description="Disordered" evidence="1">
    <location>
        <begin position="1"/>
        <end position="84"/>
    </location>
</feature>
<dbReference type="InterPro" id="IPR007391">
    <property type="entry name" value="Vancomycin_resist_VanW"/>
</dbReference>
<accession>A0A9D1FEA8</accession>
<dbReference type="InterPro" id="IPR052913">
    <property type="entry name" value="Glycopeptide_resist_protein"/>
</dbReference>
<dbReference type="EMBL" id="DVJK01000231">
    <property type="protein sequence ID" value="HIS67517.1"/>
    <property type="molecule type" value="Genomic_DNA"/>
</dbReference>
<keyword evidence="2" id="KW-1133">Transmembrane helix</keyword>
<dbReference type="PANTHER" id="PTHR35788">
    <property type="entry name" value="EXPORTED PROTEIN-RELATED"/>
    <property type="match status" value="1"/>
</dbReference>
<feature type="compositionally biased region" description="Pro residues" evidence="1">
    <location>
        <begin position="585"/>
        <end position="595"/>
    </location>
</feature>
<dbReference type="Pfam" id="PF12229">
    <property type="entry name" value="PG_binding_4"/>
    <property type="match status" value="1"/>
</dbReference>
<evidence type="ECO:0000313" key="5">
    <source>
        <dbReference type="Proteomes" id="UP000824001"/>
    </source>
</evidence>
<gene>
    <name evidence="4" type="ORF">IAC18_08120</name>
</gene>
<feature type="domain" description="YoaR-like putative peptidoglycan binding" evidence="3">
    <location>
        <begin position="165"/>
        <end position="277"/>
    </location>
</feature>
<proteinExistence type="predicted"/>
<reference evidence="4" key="1">
    <citation type="submission" date="2020-10" db="EMBL/GenBank/DDBJ databases">
        <authorList>
            <person name="Gilroy R."/>
        </authorList>
    </citation>
    <scope>NUCLEOTIDE SEQUENCE</scope>
    <source>
        <strain evidence="4">ChiHjej10B9-9673</strain>
    </source>
</reference>
<feature type="transmembrane region" description="Helical" evidence="2">
    <location>
        <begin position="92"/>
        <end position="114"/>
    </location>
</feature>
<dbReference type="Proteomes" id="UP000824001">
    <property type="component" value="Unassembled WGS sequence"/>
</dbReference>
<feature type="compositionally biased region" description="Low complexity" evidence="1">
    <location>
        <begin position="60"/>
        <end position="80"/>
    </location>
</feature>
<keyword evidence="2" id="KW-0812">Transmembrane</keyword>
<organism evidence="4 5">
    <name type="scientific">Candidatus Scatomorpha merdipullorum</name>
    <dbReference type="NCBI Taxonomy" id="2840927"/>
    <lineage>
        <taxon>Bacteria</taxon>
        <taxon>Bacillati</taxon>
        <taxon>Bacillota</taxon>
        <taxon>Clostridia</taxon>
        <taxon>Eubacteriales</taxon>
        <taxon>Candidatus Scatomorpha</taxon>
    </lineage>
</organism>
<name>A0A9D1FEA8_9FIRM</name>
<evidence type="ECO:0000259" key="3">
    <source>
        <dbReference type="Pfam" id="PF12229"/>
    </source>
</evidence>